<keyword evidence="3" id="KW-1185">Reference proteome</keyword>
<sequence length="172" mass="19791">MHPPDDEDLQLGVSKGPIALDRIAAIRDFSTLMASQARRELLIFGRTLESRLYDQQPFIEAVRRLALARPALSTRILLFDPREAAESGHRLVDLARHLTSRIAIRRVDDDDRDRLDAFLVADERGYVRRRLADTMEAVADFSNPLEARQLRVAFNELWERGTPDAELRRLFI</sequence>
<dbReference type="AlphaFoldDB" id="A0A6M0K008"/>
<gene>
    <name evidence="2" type="ORF">G3446_12350</name>
</gene>
<dbReference type="Pfam" id="PF25559">
    <property type="entry name" value="DUF7931"/>
    <property type="match status" value="1"/>
</dbReference>
<organism evidence="2 3">
    <name type="scientific">Thiorhodococcus minor</name>
    <dbReference type="NCBI Taxonomy" id="57489"/>
    <lineage>
        <taxon>Bacteria</taxon>
        <taxon>Pseudomonadati</taxon>
        <taxon>Pseudomonadota</taxon>
        <taxon>Gammaproteobacteria</taxon>
        <taxon>Chromatiales</taxon>
        <taxon>Chromatiaceae</taxon>
        <taxon>Thiorhodococcus</taxon>
    </lineage>
</organism>
<evidence type="ECO:0000313" key="2">
    <source>
        <dbReference type="EMBL" id="NEV62671.1"/>
    </source>
</evidence>
<dbReference type="EMBL" id="JAAIJQ010000032">
    <property type="protein sequence ID" value="NEV62671.1"/>
    <property type="molecule type" value="Genomic_DNA"/>
</dbReference>
<accession>A0A6M0K008</accession>
<protein>
    <recommendedName>
        <fullName evidence="1">DUF7931 domain-containing protein</fullName>
    </recommendedName>
</protein>
<dbReference type="RefSeq" id="WP_164453139.1">
    <property type="nucleotide sequence ID" value="NZ_JAAIJQ010000032.1"/>
</dbReference>
<comment type="caution">
    <text evidence="2">The sequence shown here is derived from an EMBL/GenBank/DDBJ whole genome shotgun (WGS) entry which is preliminary data.</text>
</comment>
<feature type="domain" description="DUF7931" evidence="1">
    <location>
        <begin position="26"/>
        <end position="170"/>
    </location>
</feature>
<evidence type="ECO:0000259" key="1">
    <source>
        <dbReference type="Pfam" id="PF25559"/>
    </source>
</evidence>
<dbReference type="InterPro" id="IPR057691">
    <property type="entry name" value="DUF7931"/>
</dbReference>
<dbReference type="Proteomes" id="UP000483379">
    <property type="component" value="Unassembled WGS sequence"/>
</dbReference>
<name>A0A6M0K008_9GAMM</name>
<reference evidence="2 3" key="1">
    <citation type="submission" date="2020-02" db="EMBL/GenBank/DDBJ databases">
        <title>Genome sequences of Thiorhodococcus mannitoliphagus and Thiorhodococcus minor, purple sulfur photosynthetic bacteria in the gammaproteobacterial family, Chromatiaceae.</title>
        <authorList>
            <person name="Aviles F.A."/>
            <person name="Meyer T.E."/>
            <person name="Kyndt J.A."/>
        </authorList>
    </citation>
    <scope>NUCLEOTIDE SEQUENCE [LARGE SCALE GENOMIC DNA]</scope>
    <source>
        <strain evidence="2 3">DSM 11518</strain>
    </source>
</reference>
<proteinExistence type="predicted"/>
<evidence type="ECO:0000313" key="3">
    <source>
        <dbReference type="Proteomes" id="UP000483379"/>
    </source>
</evidence>